<protein>
    <recommendedName>
        <fullName evidence="5">Outer membrane protein beta-barrel domain-containing protein</fullName>
    </recommendedName>
</protein>
<evidence type="ECO:0000313" key="3">
    <source>
        <dbReference type="EMBL" id="ETD23487.1"/>
    </source>
</evidence>
<keyword evidence="4" id="KW-1185">Reference proteome</keyword>
<feature type="signal peptide" evidence="2">
    <location>
        <begin position="1"/>
        <end position="26"/>
    </location>
</feature>
<evidence type="ECO:0008006" key="5">
    <source>
        <dbReference type="Google" id="ProtNLM"/>
    </source>
</evidence>
<evidence type="ECO:0000256" key="1">
    <source>
        <dbReference type="SAM" id="MobiDB-lite"/>
    </source>
</evidence>
<evidence type="ECO:0000256" key="2">
    <source>
        <dbReference type="SAM" id="SignalP"/>
    </source>
</evidence>
<dbReference type="Gene3D" id="2.40.160.20">
    <property type="match status" value="1"/>
</dbReference>
<dbReference type="RefSeq" id="WP_023928034.1">
    <property type="nucleotide sequence ID" value="NZ_KI669454.1"/>
</dbReference>
<name>V8C8V0_9HELI</name>
<evidence type="ECO:0000313" key="4">
    <source>
        <dbReference type="Proteomes" id="UP000018731"/>
    </source>
</evidence>
<sequence length="320" mass="35709">MKSTKLPSCLFFATFAFALLGSTALAQNTIDDIEREIQMLEKQKKLLELKRQNRALQKELEQTPQQSKTQQSKKQNSQNQAPYYPQNNQNAQNQQNAPYYPSDNSSAATYDEAYQQSYKKAYQEEKTSQGYIRLEGSYGTALVASPIHYASDVSVRTNLWQANVEFGKQLGGLARAYLGTSFMEYSYKEADTDAAGKFDGQYITLHFGTDWIPKFGKSPLRGVLGAYIGFVYAEFQDKLETVSSRLQQTTGIKSVEFSSKGFGTTLGIRLGLALDLGKHAQLEVGGRMGYNLLFGSSVGYLSTYPYALYVNGYGALTFLF</sequence>
<dbReference type="EMBL" id="AZJI01000005">
    <property type="protein sequence ID" value="ETD23487.1"/>
    <property type="molecule type" value="Genomic_DNA"/>
</dbReference>
<comment type="caution">
    <text evidence="3">The sequence shown here is derived from an EMBL/GenBank/DDBJ whole genome shotgun (WGS) entry which is preliminary data.</text>
</comment>
<feature type="compositionally biased region" description="Low complexity" evidence="1">
    <location>
        <begin position="62"/>
        <end position="101"/>
    </location>
</feature>
<dbReference type="HOGENOM" id="CLU_868102_0_0_7"/>
<gene>
    <name evidence="3" type="ORF">HMPREF2086_01292</name>
</gene>
<dbReference type="PATRIC" id="fig|1357400.3.peg.1733"/>
<feature type="region of interest" description="Disordered" evidence="1">
    <location>
        <begin position="58"/>
        <end position="106"/>
    </location>
</feature>
<feature type="chain" id="PRO_5004768732" description="Outer membrane protein beta-barrel domain-containing protein" evidence="2">
    <location>
        <begin position="27"/>
        <end position="320"/>
    </location>
</feature>
<keyword evidence="2" id="KW-0732">Signal</keyword>
<dbReference type="AlphaFoldDB" id="V8C8V0"/>
<organism evidence="3 4">
    <name type="scientific">Helicobacter macacae MIT 99-5501</name>
    <dbReference type="NCBI Taxonomy" id="1357400"/>
    <lineage>
        <taxon>Bacteria</taxon>
        <taxon>Pseudomonadati</taxon>
        <taxon>Campylobacterota</taxon>
        <taxon>Epsilonproteobacteria</taxon>
        <taxon>Campylobacterales</taxon>
        <taxon>Helicobacteraceae</taxon>
        <taxon>Helicobacter</taxon>
    </lineage>
</organism>
<dbReference type="Proteomes" id="UP000018731">
    <property type="component" value="Unassembled WGS sequence"/>
</dbReference>
<proteinExistence type="predicted"/>
<reference evidence="3 4" key="1">
    <citation type="journal article" date="2014" name="Genome Announc.">
        <title>Draft genome sequences of six enterohepatic helicobacter species isolated from humans and one from rhesus macaques.</title>
        <authorList>
            <person name="Shen Z."/>
            <person name="Sheh A."/>
            <person name="Young S.K."/>
            <person name="Abouelliel A."/>
            <person name="Ward D.V."/>
            <person name="Earl A.M."/>
            <person name="Fox J.G."/>
        </authorList>
    </citation>
    <scope>NUCLEOTIDE SEQUENCE [LARGE SCALE GENOMIC DNA]</scope>
    <source>
        <strain evidence="3 4">MIT 99-5501</strain>
    </source>
</reference>
<accession>V8C8V0</accession>